<organism evidence="2">
    <name type="scientific">Zea mays</name>
    <name type="common">Maize</name>
    <dbReference type="NCBI Taxonomy" id="4577"/>
    <lineage>
        <taxon>Eukaryota</taxon>
        <taxon>Viridiplantae</taxon>
        <taxon>Streptophyta</taxon>
        <taxon>Embryophyta</taxon>
        <taxon>Tracheophyta</taxon>
        <taxon>Spermatophyta</taxon>
        <taxon>Magnoliopsida</taxon>
        <taxon>Liliopsida</taxon>
        <taxon>Poales</taxon>
        <taxon>Poaceae</taxon>
        <taxon>PACMAD clade</taxon>
        <taxon>Panicoideae</taxon>
        <taxon>Andropogonodae</taxon>
        <taxon>Andropogoneae</taxon>
        <taxon>Tripsacinae</taxon>
        <taxon>Zea</taxon>
    </lineage>
</organism>
<feature type="compositionally biased region" description="Low complexity" evidence="1">
    <location>
        <begin position="1"/>
        <end position="18"/>
    </location>
</feature>
<evidence type="ECO:0000313" key="2">
    <source>
        <dbReference type="EMBL" id="ACG44172.1"/>
    </source>
</evidence>
<evidence type="ECO:0000256" key="1">
    <source>
        <dbReference type="SAM" id="MobiDB-lite"/>
    </source>
</evidence>
<dbReference type="AlphaFoldDB" id="B6U489"/>
<dbReference type="EMBL" id="EU972054">
    <property type="protein sequence ID" value="ACG44172.1"/>
    <property type="molecule type" value="mRNA"/>
</dbReference>
<reference evidence="2" key="1">
    <citation type="journal article" date="2009" name="Plant Mol. Biol.">
        <title>Insights into corn genes derived from large-scale cDNA sequencing.</title>
        <authorList>
            <person name="Alexandrov N.N."/>
            <person name="Brover V.V."/>
            <person name="Freidin S."/>
            <person name="Troukhan M.E."/>
            <person name="Tatarinova T.V."/>
            <person name="Zhang H."/>
            <person name="Swaller T.J."/>
            <person name="Lu Y.P."/>
            <person name="Bouck J."/>
            <person name="Flavell R.B."/>
            <person name="Feldmann K.A."/>
        </authorList>
    </citation>
    <scope>NUCLEOTIDE SEQUENCE</scope>
</reference>
<feature type="region of interest" description="Disordered" evidence="1">
    <location>
        <begin position="1"/>
        <end position="23"/>
    </location>
</feature>
<accession>B6U489</accession>
<protein>
    <submittedName>
        <fullName evidence="2">Uncharacterized protein</fullName>
    </submittedName>
</protein>
<proteinExistence type="evidence at transcript level"/>
<sequence length="73" mass="8496">MEDTPSLSSRASAATASSHRTPLTPHLPIRAVFLQVRCWPYRRRHPRSRRVCVPSPRVFDRFRLHCTKDKKNG</sequence>
<name>B6U489_MAIZE</name>